<name>A0A6A4W7B5_AMPAM</name>
<dbReference type="EMBL" id="VIIS01001346">
    <property type="protein sequence ID" value="KAF0299624.1"/>
    <property type="molecule type" value="Genomic_DNA"/>
</dbReference>
<evidence type="ECO:0000313" key="2">
    <source>
        <dbReference type="EMBL" id="KAF0299624.1"/>
    </source>
</evidence>
<evidence type="ECO:0000313" key="3">
    <source>
        <dbReference type="Proteomes" id="UP000440578"/>
    </source>
</evidence>
<dbReference type="AlphaFoldDB" id="A0A6A4W7B5"/>
<comment type="caution">
    <text evidence="2">The sequence shown here is derived from an EMBL/GenBank/DDBJ whole genome shotgun (WGS) entry which is preliminary data.</text>
</comment>
<organism evidence="2 3">
    <name type="scientific">Amphibalanus amphitrite</name>
    <name type="common">Striped barnacle</name>
    <name type="synonym">Balanus amphitrite</name>
    <dbReference type="NCBI Taxonomy" id="1232801"/>
    <lineage>
        <taxon>Eukaryota</taxon>
        <taxon>Metazoa</taxon>
        <taxon>Ecdysozoa</taxon>
        <taxon>Arthropoda</taxon>
        <taxon>Crustacea</taxon>
        <taxon>Multicrustacea</taxon>
        <taxon>Cirripedia</taxon>
        <taxon>Thoracica</taxon>
        <taxon>Thoracicalcarea</taxon>
        <taxon>Balanomorpha</taxon>
        <taxon>Balanoidea</taxon>
        <taxon>Balanidae</taxon>
        <taxon>Amphibalaninae</taxon>
        <taxon>Amphibalanus</taxon>
    </lineage>
</organism>
<evidence type="ECO:0000256" key="1">
    <source>
        <dbReference type="SAM" id="MobiDB-lite"/>
    </source>
</evidence>
<protein>
    <submittedName>
        <fullName evidence="2">Uncharacterized protein</fullName>
    </submittedName>
</protein>
<dbReference type="OrthoDB" id="6406255at2759"/>
<sequence length="181" mass="20213">MTFFSALPAVERRLRSARAAPVASRVPPRQLQLLDRRLQTARTGAVQRAARLNYVVHRTVRVWAVRLARRAPDPQQAAEAAELVADGGLLRDFDRPLHDMRRATETLVTDGDISTEEKAAATQFVDKVTAKWQPLSAEVQSLTYILEEMLVDVKKMTPAMTEPETEEQQVGLPGGRTELDN</sequence>
<proteinExistence type="predicted"/>
<keyword evidence="3" id="KW-1185">Reference proteome</keyword>
<feature type="region of interest" description="Disordered" evidence="1">
    <location>
        <begin position="158"/>
        <end position="181"/>
    </location>
</feature>
<gene>
    <name evidence="2" type="ORF">FJT64_027691</name>
</gene>
<reference evidence="2 3" key="1">
    <citation type="submission" date="2019-07" db="EMBL/GenBank/DDBJ databases">
        <title>Draft genome assembly of a fouling barnacle, Amphibalanus amphitrite (Darwin, 1854): The first reference genome for Thecostraca.</title>
        <authorList>
            <person name="Kim W."/>
        </authorList>
    </citation>
    <scope>NUCLEOTIDE SEQUENCE [LARGE SCALE GENOMIC DNA]</scope>
    <source>
        <strain evidence="2">SNU_AA5</strain>
        <tissue evidence="2">Soma without cirri and trophi</tissue>
    </source>
</reference>
<dbReference type="Proteomes" id="UP000440578">
    <property type="component" value="Unassembled WGS sequence"/>
</dbReference>
<accession>A0A6A4W7B5</accession>